<gene>
    <name evidence="4" type="ORF">AALO_G00190970</name>
</gene>
<accession>A0AAV6G9W7</accession>
<dbReference type="AlphaFoldDB" id="A0AAV6G9W7"/>
<feature type="region of interest" description="Disordered" evidence="2">
    <location>
        <begin position="437"/>
        <end position="474"/>
    </location>
</feature>
<dbReference type="Gene3D" id="3.30.70.100">
    <property type="match status" value="1"/>
</dbReference>
<dbReference type="InterPro" id="IPR057944">
    <property type="entry name" value="TSTD2_N"/>
</dbReference>
<feature type="compositionally biased region" description="Basic and acidic residues" evidence="2">
    <location>
        <begin position="452"/>
        <end position="474"/>
    </location>
</feature>
<proteinExistence type="predicted"/>
<dbReference type="Pfam" id="PF12368">
    <property type="entry name" value="Rhodanese_C"/>
    <property type="match status" value="1"/>
</dbReference>
<dbReference type="SUPFAM" id="SSF52821">
    <property type="entry name" value="Rhodanese/Cell cycle control phosphatase"/>
    <property type="match status" value="1"/>
</dbReference>
<evidence type="ECO:0000313" key="5">
    <source>
        <dbReference type="Proteomes" id="UP000823561"/>
    </source>
</evidence>
<dbReference type="EMBL" id="JADWDJ010000014">
    <property type="protein sequence ID" value="KAG5270290.1"/>
    <property type="molecule type" value="Genomic_DNA"/>
</dbReference>
<sequence length="474" mass="54064">MDTDFATDHLLLSLDVEKLAADAVMHDKPDITAPRRAYTHTKKRAFAEFVECRRNGPLSWRCCGQTFIEPAVVHKHVARAHSVEIERRTSEALDRQLNLEKSGIAAEHQTEDEPEDMNAWMPDISHIPAEQLMEGDGEVLLYYCYCELTHPEPVCVWQRELCQMLHLTGKVRVATEGINGTVGGSLLGTRLYIRAMMSHPAFKHMSDDDFKRSEGGAHCFPELRVGVYREIVPMGVDPNVISHTLAGTHLDPEEFHREVQTLLTDEEAARDTVLLDCRNFYESRIGQFSSCLAPDIRKFSYFPDYVDQNLDLFRNKRVLMYCTGGIRCERGSAYLRSKDVCKEVLQLQGGIHKYLEHFPDGFYRGKLFVFDERYALAFNDDVISVCRYCGAPWDQYALCWPPVCCQLVLSCGSCRERGHTACCPTCQRKREARTHTSHTHSPDATHSTHSSDTTHTHREECECTDTRPRIPKDS</sequence>
<dbReference type="InterPro" id="IPR020936">
    <property type="entry name" value="TrhO"/>
</dbReference>
<dbReference type="InterPro" id="IPR022111">
    <property type="entry name" value="Rhodanese_C"/>
</dbReference>
<dbReference type="SMART" id="SM00450">
    <property type="entry name" value="RHOD"/>
    <property type="match status" value="1"/>
</dbReference>
<feature type="compositionally biased region" description="Low complexity" evidence="2">
    <location>
        <begin position="442"/>
        <end position="451"/>
    </location>
</feature>
<evidence type="ECO:0000256" key="2">
    <source>
        <dbReference type="SAM" id="MobiDB-lite"/>
    </source>
</evidence>
<protein>
    <recommendedName>
        <fullName evidence="1">Thiosulfate sulfurtransferase/rhodanese-like domain-containing protein 2</fullName>
    </recommendedName>
</protein>
<evidence type="ECO:0000259" key="3">
    <source>
        <dbReference type="PROSITE" id="PS50206"/>
    </source>
</evidence>
<dbReference type="Proteomes" id="UP000823561">
    <property type="component" value="Chromosome 14"/>
</dbReference>
<dbReference type="PANTHER" id="PTHR43268:SF6">
    <property type="entry name" value="THIOSULFATE SULFURTRANSFERASE_RHODANESE-LIKE DOMAIN-CONTAINING PROTEIN 2"/>
    <property type="match status" value="1"/>
</dbReference>
<dbReference type="InterPro" id="IPR040503">
    <property type="entry name" value="TRHO_N"/>
</dbReference>
<dbReference type="FunFam" id="3.40.250.10:FF:000022">
    <property type="entry name" value="Thiosulfate sulfurtransferase/rhodanese-like domain-containing protein 2"/>
    <property type="match status" value="1"/>
</dbReference>
<organism evidence="4 5">
    <name type="scientific">Alosa alosa</name>
    <name type="common">allis shad</name>
    <dbReference type="NCBI Taxonomy" id="278164"/>
    <lineage>
        <taxon>Eukaryota</taxon>
        <taxon>Metazoa</taxon>
        <taxon>Chordata</taxon>
        <taxon>Craniata</taxon>
        <taxon>Vertebrata</taxon>
        <taxon>Euteleostomi</taxon>
        <taxon>Actinopterygii</taxon>
        <taxon>Neopterygii</taxon>
        <taxon>Teleostei</taxon>
        <taxon>Clupei</taxon>
        <taxon>Clupeiformes</taxon>
        <taxon>Clupeoidei</taxon>
        <taxon>Clupeidae</taxon>
        <taxon>Alosa</taxon>
    </lineage>
</organism>
<dbReference type="InterPro" id="IPR001763">
    <property type="entry name" value="Rhodanese-like_dom"/>
</dbReference>
<feature type="domain" description="Rhodanese" evidence="3">
    <location>
        <begin position="268"/>
        <end position="363"/>
    </location>
</feature>
<dbReference type="PROSITE" id="PS50206">
    <property type="entry name" value="RHODANESE_3"/>
    <property type="match status" value="1"/>
</dbReference>
<dbReference type="Pfam" id="PF17773">
    <property type="entry name" value="UPF0176_N"/>
    <property type="match status" value="1"/>
</dbReference>
<evidence type="ECO:0000256" key="1">
    <source>
        <dbReference type="ARBA" id="ARBA00069711"/>
    </source>
</evidence>
<name>A0AAV6G9W7_9TELE</name>
<dbReference type="Gene3D" id="3.40.250.10">
    <property type="entry name" value="Rhodanese-like domain"/>
    <property type="match status" value="1"/>
</dbReference>
<dbReference type="CDD" id="cd01518">
    <property type="entry name" value="RHOD_YceA"/>
    <property type="match status" value="1"/>
</dbReference>
<dbReference type="Pfam" id="PF23949">
    <property type="entry name" value="TSTD2_N"/>
    <property type="match status" value="1"/>
</dbReference>
<dbReference type="InterPro" id="IPR036873">
    <property type="entry name" value="Rhodanese-like_dom_sf"/>
</dbReference>
<keyword evidence="5" id="KW-1185">Reference proteome</keyword>
<reference evidence="4" key="1">
    <citation type="submission" date="2020-10" db="EMBL/GenBank/DDBJ databases">
        <title>Chromosome-scale genome assembly of the Allis shad, Alosa alosa.</title>
        <authorList>
            <person name="Margot Z."/>
            <person name="Christophe K."/>
            <person name="Cabau C."/>
            <person name="Louis A."/>
            <person name="Berthelot C."/>
            <person name="Parey E."/>
            <person name="Roest Crollius H."/>
            <person name="Montfort J."/>
            <person name="Robinson-Rechavi M."/>
            <person name="Bucao C."/>
            <person name="Bouchez O."/>
            <person name="Gislard M."/>
            <person name="Lluch J."/>
            <person name="Milhes M."/>
            <person name="Lampietro C."/>
            <person name="Lopez Roques C."/>
            <person name="Donnadieu C."/>
            <person name="Braasch I."/>
            <person name="Desvignes T."/>
            <person name="Postlethwait J."/>
            <person name="Bobe J."/>
            <person name="Guiguen Y."/>
        </authorList>
    </citation>
    <scope>NUCLEOTIDE SEQUENCE</scope>
    <source>
        <strain evidence="4">M-15738</strain>
        <tissue evidence="4">Blood</tissue>
    </source>
</reference>
<evidence type="ECO:0000313" key="4">
    <source>
        <dbReference type="EMBL" id="KAG5270290.1"/>
    </source>
</evidence>
<dbReference type="PANTHER" id="PTHR43268">
    <property type="entry name" value="THIOSULFATE SULFURTRANSFERASE/RHODANESE-LIKE DOMAIN-CONTAINING PROTEIN 2"/>
    <property type="match status" value="1"/>
</dbReference>
<comment type="caution">
    <text evidence="4">The sequence shown here is derived from an EMBL/GenBank/DDBJ whole genome shotgun (WGS) entry which is preliminary data.</text>
</comment>